<dbReference type="Pfam" id="PF04203">
    <property type="entry name" value="Sortase"/>
    <property type="match status" value="1"/>
</dbReference>
<evidence type="ECO:0000256" key="2">
    <source>
        <dbReference type="SAM" id="MobiDB-lite"/>
    </source>
</evidence>
<keyword evidence="1" id="KW-0378">Hydrolase</keyword>
<sequence length="279" mass="31086">MKTTPDNEKRAASREQGVSGHKAHRARRIVSNILIVCGVALLLYAAGSWGLAQYNYWKQDQENKKLATYASVPTRESEAPTVDWEGLKAVNGDVVGWLEVPGTTVNYPVYQGEDNTWYLRHSAEGYWTIGGQVFMDYQNTAPGLVDNQTILYGHHLKDGSMFYPLFLLNDQATFDATNTVWYVTEGGAVELEPLMVYYTDPNDQNVRRFQFASDDEFRSYLMGLLGKSVTRRADAETIISGTSHVLTMSTCNYYEGYGRSLLVCVPKSEAQAATVAASV</sequence>
<dbReference type="InterPro" id="IPR005754">
    <property type="entry name" value="Sortase"/>
</dbReference>
<dbReference type="EMBL" id="FNWT01000003">
    <property type="protein sequence ID" value="SEH48447.1"/>
    <property type="molecule type" value="Genomic_DNA"/>
</dbReference>
<feature type="transmembrane region" description="Helical" evidence="3">
    <location>
        <begin position="29"/>
        <end position="52"/>
    </location>
</feature>
<feature type="compositionally biased region" description="Basic and acidic residues" evidence="2">
    <location>
        <begin position="1"/>
        <end position="13"/>
    </location>
</feature>
<keyword evidence="3" id="KW-0472">Membrane</keyword>
<dbReference type="Proteomes" id="UP000199135">
    <property type="component" value="Unassembled WGS sequence"/>
</dbReference>
<feature type="region of interest" description="Disordered" evidence="2">
    <location>
        <begin position="1"/>
        <end position="21"/>
    </location>
</feature>
<protein>
    <submittedName>
        <fullName evidence="4">Sortase B</fullName>
    </submittedName>
</protein>
<organism evidence="4 5">
    <name type="scientific">Parafannyhessea umbonata</name>
    <dbReference type="NCBI Taxonomy" id="604330"/>
    <lineage>
        <taxon>Bacteria</taxon>
        <taxon>Bacillati</taxon>
        <taxon>Actinomycetota</taxon>
        <taxon>Coriobacteriia</taxon>
        <taxon>Coriobacteriales</taxon>
        <taxon>Atopobiaceae</taxon>
        <taxon>Parafannyhessea</taxon>
    </lineage>
</organism>
<name>A0A1H6IHX5_9ACTN</name>
<accession>A0A1H6IHX5</accession>
<dbReference type="Gene3D" id="2.40.260.10">
    <property type="entry name" value="Sortase"/>
    <property type="match status" value="1"/>
</dbReference>
<evidence type="ECO:0000256" key="3">
    <source>
        <dbReference type="SAM" id="Phobius"/>
    </source>
</evidence>
<evidence type="ECO:0000313" key="4">
    <source>
        <dbReference type="EMBL" id="SEH48447.1"/>
    </source>
</evidence>
<dbReference type="RefSeq" id="WP_078687285.1">
    <property type="nucleotide sequence ID" value="NZ_FNWT01000003.1"/>
</dbReference>
<comment type="caution">
    <text evidence="4">The sequence shown here is derived from an EMBL/GenBank/DDBJ whole genome shotgun (WGS) entry which is preliminary data.</text>
</comment>
<dbReference type="SUPFAM" id="SSF63817">
    <property type="entry name" value="Sortase"/>
    <property type="match status" value="1"/>
</dbReference>
<keyword evidence="3" id="KW-0812">Transmembrane</keyword>
<evidence type="ECO:0000256" key="1">
    <source>
        <dbReference type="ARBA" id="ARBA00022801"/>
    </source>
</evidence>
<dbReference type="InterPro" id="IPR009835">
    <property type="entry name" value="SrtB"/>
</dbReference>
<evidence type="ECO:0000313" key="5">
    <source>
        <dbReference type="Proteomes" id="UP000199135"/>
    </source>
</evidence>
<gene>
    <name evidence="4" type="ORF">SAMN05216447_103131</name>
</gene>
<proteinExistence type="predicted"/>
<dbReference type="InterPro" id="IPR023365">
    <property type="entry name" value="Sortase_dom-sf"/>
</dbReference>
<keyword evidence="3" id="KW-1133">Transmembrane helix</keyword>
<keyword evidence="5" id="KW-1185">Reference proteome</keyword>
<reference evidence="4 5" key="1">
    <citation type="submission" date="2016-10" db="EMBL/GenBank/DDBJ databases">
        <authorList>
            <person name="Varghese N."/>
            <person name="Submissions S."/>
        </authorList>
    </citation>
    <scope>NUCLEOTIDE SEQUENCE [LARGE SCALE GENOMIC DNA]</scope>
    <source>
        <strain evidence="4 5">WCP15</strain>
    </source>
</reference>
<dbReference type="CDD" id="cd05826">
    <property type="entry name" value="Sortase_B"/>
    <property type="match status" value="1"/>
</dbReference>